<proteinExistence type="predicted"/>
<dbReference type="EMBL" id="BMOK01000014">
    <property type="protein sequence ID" value="GGL61745.1"/>
    <property type="molecule type" value="Genomic_DNA"/>
</dbReference>
<evidence type="ECO:0000313" key="1">
    <source>
        <dbReference type="EMBL" id="GGL61745.1"/>
    </source>
</evidence>
<dbReference type="RefSeq" id="WP_188804275.1">
    <property type="nucleotide sequence ID" value="NZ_BMOK01000014.1"/>
</dbReference>
<protein>
    <submittedName>
        <fullName evidence="1">Uncharacterized protein</fullName>
    </submittedName>
</protein>
<dbReference type="AlphaFoldDB" id="A0A917W4H0"/>
<evidence type="ECO:0000313" key="2">
    <source>
        <dbReference type="Proteomes" id="UP000654670"/>
    </source>
</evidence>
<reference evidence="1" key="1">
    <citation type="journal article" date="2014" name="Int. J. Syst. Evol. Microbiol.">
        <title>Complete genome sequence of Corynebacterium casei LMG S-19264T (=DSM 44701T), isolated from a smear-ripened cheese.</title>
        <authorList>
            <consortium name="US DOE Joint Genome Institute (JGI-PGF)"/>
            <person name="Walter F."/>
            <person name="Albersmeier A."/>
            <person name="Kalinowski J."/>
            <person name="Ruckert C."/>
        </authorList>
    </citation>
    <scope>NUCLEOTIDE SEQUENCE</scope>
    <source>
        <strain evidence="1">JCM 15325</strain>
    </source>
</reference>
<keyword evidence="2" id="KW-1185">Reference proteome</keyword>
<gene>
    <name evidence="1" type="ORF">GCM10007968_27140</name>
</gene>
<organism evidence="1 2">
    <name type="scientific">Sporolactobacillus putidus</name>
    <dbReference type="NCBI Taxonomy" id="492735"/>
    <lineage>
        <taxon>Bacteria</taxon>
        <taxon>Bacillati</taxon>
        <taxon>Bacillota</taxon>
        <taxon>Bacilli</taxon>
        <taxon>Bacillales</taxon>
        <taxon>Sporolactobacillaceae</taxon>
        <taxon>Sporolactobacillus</taxon>
    </lineage>
</organism>
<dbReference type="Proteomes" id="UP000654670">
    <property type="component" value="Unassembled WGS sequence"/>
</dbReference>
<accession>A0A917W4H0</accession>
<reference evidence="1" key="2">
    <citation type="submission" date="2020-09" db="EMBL/GenBank/DDBJ databases">
        <authorList>
            <person name="Sun Q."/>
            <person name="Ohkuma M."/>
        </authorList>
    </citation>
    <scope>NUCLEOTIDE SEQUENCE</scope>
    <source>
        <strain evidence="1">JCM 15325</strain>
    </source>
</reference>
<sequence>MILAKLAKTKMECWEGTNHVWIHIDSAHLAEVAELHLCLYLPEGLRTLRNLNGYPEDKNGTISITAPNEDIDLIIEIYTEGSVPHGKVSLSLDLSFNLQGQIHEDKLQLPLIIVPEEMSEQIRVDPEVAAHVMTMKNLNKPEFEEGPIVIIPPTTQLSENKLSPLEKKYRIDGCVRAI</sequence>
<name>A0A917W4H0_9BACL</name>
<comment type="caution">
    <text evidence="1">The sequence shown here is derived from an EMBL/GenBank/DDBJ whole genome shotgun (WGS) entry which is preliminary data.</text>
</comment>